<reference evidence="1" key="1">
    <citation type="journal article" date="2011" name="Nat. Biotechnol.">
        <title>Genome sequencing and comparison of two nonhuman primate animal models, the cynomolgus and Chinese rhesus macaques.</title>
        <authorList>
            <person name="Yan G."/>
            <person name="Zhang G."/>
            <person name="Fang X."/>
            <person name="Zhang Y."/>
            <person name="Li C."/>
            <person name="Ling F."/>
            <person name="Cooper D.N."/>
            <person name="Li Q."/>
            <person name="Li Y."/>
            <person name="van Gool A.J."/>
            <person name="Du H."/>
            <person name="Chen J."/>
            <person name="Chen R."/>
            <person name="Zhang P."/>
            <person name="Huang Z."/>
            <person name="Thompson J.R."/>
            <person name="Meng Y."/>
            <person name="Bai Y."/>
            <person name="Wang J."/>
            <person name="Zhuo M."/>
            <person name="Wang T."/>
            <person name="Huang Y."/>
            <person name="Wei L."/>
            <person name="Li J."/>
            <person name="Wang Z."/>
            <person name="Hu H."/>
            <person name="Yang P."/>
            <person name="Le L."/>
            <person name="Stenson P.D."/>
            <person name="Li B."/>
            <person name="Liu X."/>
            <person name="Ball E.V."/>
            <person name="An N."/>
            <person name="Huang Q."/>
            <person name="Zhang Y."/>
            <person name="Fan W."/>
            <person name="Zhang X."/>
            <person name="Li Y."/>
            <person name="Wang W."/>
            <person name="Katze M.G."/>
            <person name="Su B."/>
            <person name="Nielsen R."/>
            <person name="Yang H."/>
            <person name="Wang J."/>
            <person name="Wang X."/>
            <person name="Wang J."/>
        </authorList>
    </citation>
    <scope>NUCLEOTIDE SEQUENCE [LARGE SCALE GENOMIC DNA]</scope>
    <source>
        <strain evidence="1">CR-5</strain>
    </source>
</reference>
<protein>
    <submittedName>
        <fullName evidence="1">Uncharacterized protein</fullName>
    </submittedName>
</protein>
<feature type="non-terminal residue" evidence="1">
    <location>
        <position position="59"/>
    </location>
</feature>
<dbReference type="AlphaFoldDB" id="G7N628"/>
<evidence type="ECO:0000313" key="1">
    <source>
        <dbReference type="EMBL" id="EHH21285.1"/>
    </source>
</evidence>
<name>G7N628_MACMU</name>
<proteinExistence type="predicted"/>
<dbReference type="PANTHER" id="PTHR46254:SF7">
    <property type="entry name" value="PI4-KINASE N-TERMINAL DOMAIN-CONTAINING PROTEIN"/>
    <property type="match status" value="1"/>
</dbReference>
<dbReference type="EMBL" id="CM001263">
    <property type="protein sequence ID" value="EHH21285.1"/>
    <property type="molecule type" value="Genomic_DNA"/>
</dbReference>
<gene>
    <name evidence="1" type="ORF">EGK_04304</name>
</gene>
<accession>G7N628</accession>
<dbReference type="PANTHER" id="PTHR46254">
    <property type="entry name" value="PROTEIN GVQW1-RELATED"/>
    <property type="match status" value="1"/>
</dbReference>
<dbReference type="Proteomes" id="UP000013456">
    <property type="component" value="Chromosome 11"/>
</dbReference>
<organism evidence="1">
    <name type="scientific">Macaca mulatta</name>
    <name type="common">Rhesus macaque</name>
    <dbReference type="NCBI Taxonomy" id="9544"/>
    <lineage>
        <taxon>Eukaryota</taxon>
        <taxon>Metazoa</taxon>
        <taxon>Chordata</taxon>
        <taxon>Craniata</taxon>
        <taxon>Vertebrata</taxon>
        <taxon>Euteleostomi</taxon>
        <taxon>Mammalia</taxon>
        <taxon>Eutheria</taxon>
        <taxon>Euarchontoglires</taxon>
        <taxon>Primates</taxon>
        <taxon>Haplorrhini</taxon>
        <taxon>Catarrhini</taxon>
        <taxon>Cercopithecidae</taxon>
        <taxon>Cercopithecinae</taxon>
        <taxon>Macaca</taxon>
    </lineage>
</organism>
<feature type="non-terminal residue" evidence="1">
    <location>
        <position position="1"/>
    </location>
</feature>
<sequence length="59" mass="6601">FFFFFFEAESCSVTQAGVQWPDLSSLQAPPPGFTPFSCLSLPSSWDYGCPPPRPANFMY</sequence>